<protein>
    <submittedName>
        <fullName evidence="8">Type II secretion protein F</fullName>
    </submittedName>
</protein>
<evidence type="ECO:0000259" key="7">
    <source>
        <dbReference type="Pfam" id="PF00482"/>
    </source>
</evidence>
<evidence type="ECO:0000256" key="2">
    <source>
        <dbReference type="ARBA" id="ARBA00022475"/>
    </source>
</evidence>
<proteinExistence type="predicted"/>
<evidence type="ECO:0000256" key="1">
    <source>
        <dbReference type="ARBA" id="ARBA00004651"/>
    </source>
</evidence>
<evidence type="ECO:0000313" key="8">
    <source>
        <dbReference type="EMBL" id="TQR44194.1"/>
    </source>
</evidence>
<feature type="domain" description="Type II secretion system protein GspF" evidence="7">
    <location>
        <begin position="151"/>
        <end position="281"/>
    </location>
</feature>
<evidence type="ECO:0000256" key="6">
    <source>
        <dbReference type="SAM" id="Phobius"/>
    </source>
</evidence>
<dbReference type="RefSeq" id="WP_142544346.1">
    <property type="nucleotide sequence ID" value="NZ_SADY01000004.1"/>
</dbReference>
<feature type="transmembrane region" description="Helical" evidence="6">
    <location>
        <begin position="112"/>
        <end position="130"/>
    </location>
</feature>
<organism evidence="8 9">
    <name type="scientific">Paenibacillus popilliae</name>
    <name type="common">Bacillus popilliae</name>
    <dbReference type="NCBI Taxonomy" id="78057"/>
    <lineage>
        <taxon>Bacteria</taxon>
        <taxon>Bacillati</taxon>
        <taxon>Bacillota</taxon>
        <taxon>Bacilli</taxon>
        <taxon>Bacillales</taxon>
        <taxon>Paenibacillaceae</taxon>
        <taxon>Paenibacillus</taxon>
    </lineage>
</organism>
<gene>
    <name evidence="8" type="ORF">C7Y44_13625</name>
</gene>
<keyword evidence="2" id="KW-1003">Cell membrane</keyword>
<dbReference type="Pfam" id="PF00482">
    <property type="entry name" value="T2SSF"/>
    <property type="match status" value="1"/>
</dbReference>
<keyword evidence="3 6" id="KW-0812">Transmembrane</keyword>
<sequence length="289" mass="32701">MIILWIAMLIVVGCIAASFLLAGQRYKEFLAEYTGKFQLEFMAPASLYIIDRFQLMDRLHTRMNGAHQKIIMLYGVQKGQQHTKLFMAQLLSLIMLVLLLALGLSIAAEGELILAVMGLLFAVITPVLMVRDLDTKIKKRKQEILLELPEFLNKVTLLVNAGETVQKAILHCVDQAKQPDRSPLYTELKEVANQLRNNYSFAQALEDFSKRCSIQEVSVFTTTVLLNYRRGGEEFVIALQELSRSLWEKRKAISRTLGEEASSKLVFPMVIIFMVVMVVVAAPAIMMMK</sequence>
<dbReference type="Gene3D" id="1.20.81.30">
    <property type="entry name" value="Type II secretion system (T2SS), domain F"/>
    <property type="match status" value="1"/>
</dbReference>
<name>A0ABY3AN28_PAEPP</name>
<keyword evidence="4 6" id="KW-1133">Transmembrane helix</keyword>
<dbReference type="EMBL" id="SADY01000004">
    <property type="protein sequence ID" value="TQR44194.1"/>
    <property type="molecule type" value="Genomic_DNA"/>
</dbReference>
<feature type="transmembrane region" description="Helical" evidence="6">
    <location>
        <begin position="85"/>
        <end position="106"/>
    </location>
</feature>
<evidence type="ECO:0000256" key="3">
    <source>
        <dbReference type="ARBA" id="ARBA00022692"/>
    </source>
</evidence>
<accession>A0ABY3AN28</accession>
<evidence type="ECO:0000313" key="9">
    <source>
        <dbReference type="Proteomes" id="UP000316208"/>
    </source>
</evidence>
<keyword evidence="5 6" id="KW-0472">Membrane</keyword>
<dbReference type="InterPro" id="IPR042094">
    <property type="entry name" value="T2SS_GspF_sf"/>
</dbReference>
<evidence type="ECO:0000256" key="4">
    <source>
        <dbReference type="ARBA" id="ARBA00022989"/>
    </source>
</evidence>
<dbReference type="Proteomes" id="UP000316208">
    <property type="component" value="Unassembled WGS sequence"/>
</dbReference>
<dbReference type="PANTHER" id="PTHR35007:SF2">
    <property type="entry name" value="PILUS ASSEMBLE PROTEIN"/>
    <property type="match status" value="1"/>
</dbReference>
<comment type="caution">
    <text evidence="8">The sequence shown here is derived from an EMBL/GenBank/DDBJ whole genome shotgun (WGS) entry which is preliminary data.</text>
</comment>
<feature type="transmembrane region" description="Helical" evidence="6">
    <location>
        <begin position="6"/>
        <end position="23"/>
    </location>
</feature>
<evidence type="ECO:0000256" key="5">
    <source>
        <dbReference type="ARBA" id="ARBA00023136"/>
    </source>
</evidence>
<keyword evidence="9" id="KW-1185">Reference proteome</keyword>
<dbReference type="PANTHER" id="PTHR35007">
    <property type="entry name" value="INTEGRAL MEMBRANE PROTEIN-RELATED"/>
    <property type="match status" value="1"/>
</dbReference>
<comment type="subcellular location">
    <subcellularLocation>
        <location evidence="1">Cell membrane</location>
        <topology evidence="1">Multi-pass membrane protein</topology>
    </subcellularLocation>
</comment>
<dbReference type="InterPro" id="IPR018076">
    <property type="entry name" value="T2SS_GspF_dom"/>
</dbReference>
<reference evidence="8 9" key="1">
    <citation type="submission" date="2018-03" db="EMBL/GenBank/DDBJ databases">
        <title>Aerobic endospore-forming bacteria genome sequencing and assembly.</title>
        <authorList>
            <person name="Cavalcante D.A."/>
            <person name="Driks A."/>
            <person name="Putonti C."/>
            <person name="De-Souza M.T."/>
        </authorList>
    </citation>
    <scope>NUCLEOTIDE SEQUENCE [LARGE SCALE GENOMIC DNA]</scope>
    <source>
        <strain evidence="8 9">SDF0028</strain>
    </source>
</reference>
<feature type="transmembrane region" description="Helical" evidence="6">
    <location>
        <begin position="265"/>
        <end position="286"/>
    </location>
</feature>